<dbReference type="OrthoDB" id="9802991at2"/>
<name>A0A1X7AQ15_9GAMM</name>
<feature type="domain" description="Metallo-beta-lactamase" evidence="5">
    <location>
        <begin position="20"/>
        <end position="197"/>
    </location>
</feature>
<evidence type="ECO:0000256" key="4">
    <source>
        <dbReference type="ARBA" id="ARBA00022833"/>
    </source>
</evidence>
<organism evidence="6 7">
    <name type="scientific">Parendozoicomonas haliclonae</name>
    <dbReference type="NCBI Taxonomy" id="1960125"/>
    <lineage>
        <taxon>Bacteria</taxon>
        <taxon>Pseudomonadati</taxon>
        <taxon>Pseudomonadota</taxon>
        <taxon>Gammaproteobacteria</taxon>
        <taxon>Oceanospirillales</taxon>
        <taxon>Endozoicomonadaceae</taxon>
        <taxon>Parendozoicomonas</taxon>
    </lineage>
</organism>
<proteinExistence type="predicted"/>
<dbReference type="SMART" id="SM00849">
    <property type="entry name" value="Lactamase_B"/>
    <property type="match status" value="1"/>
</dbReference>
<accession>A0A1X7AQ15</accession>
<sequence length="215" mass="23482">MSEQKQPGLIRDSFPVGPLQCNCTIIGDPISKKCIVIDPGGDADLILSRAQSQGLTIVALIHTHAHLDHFLASGELKEKTGAPIYLHKEDQFLWDALETQCRMFGVPYKPVPPPDFWLKDDEQLPCCNGVAMHTPGHSPGSMSFWFGDDKLLIAGDTLFRGAIGRTDLWGGDFATIEKSIKTRLYTLDEEAVVVTGHGPDTTIGAEIRGNMVVRG</sequence>
<keyword evidence="3 6" id="KW-0378">Hydrolase</keyword>
<evidence type="ECO:0000256" key="1">
    <source>
        <dbReference type="ARBA" id="ARBA00001947"/>
    </source>
</evidence>
<keyword evidence="2" id="KW-0479">Metal-binding</keyword>
<dbReference type="SUPFAM" id="SSF56281">
    <property type="entry name" value="Metallo-hydrolase/oxidoreductase"/>
    <property type="match status" value="1"/>
</dbReference>
<dbReference type="CDD" id="cd06262">
    <property type="entry name" value="metallo-hydrolase-like_MBL-fold"/>
    <property type="match status" value="1"/>
</dbReference>
<evidence type="ECO:0000256" key="2">
    <source>
        <dbReference type="ARBA" id="ARBA00022723"/>
    </source>
</evidence>
<gene>
    <name evidence="6" type="ORF">EHSB41UT_04183</name>
</gene>
<dbReference type="PANTHER" id="PTHR46233">
    <property type="entry name" value="HYDROXYACYLGLUTATHIONE HYDROLASE GLOC"/>
    <property type="match status" value="1"/>
</dbReference>
<dbReference type="AlphaFoldDB" id="A0A1X7AQ15"/>
<dbReference type="GO" id="GO:0046872">
    <property type="term" value="F:metal ion binding"/>
    <property type="evidence" value="ECO:0007669"/>
    <property type="project" value="UniProtKB-KW"/>
</dbReference>
<dbReference type="InterPro" id="IPR051453">
    <property type="entry name" value="MBL_Glyoxalase_II"/>
</dbReference>
<dbReference type="Pfam" id="PF00753">
    <property type="entry name" value="Lactamase_B"/>
    <property type="match status" value="1"/>
</dbReference>
<dbReference type="RefSeq" id="WP_087112827.1">
    <property type="nucleotide sequence ID" value="NZ_CBCSCN010000005.1"/>
</dbReference>
<evidence type="ECO:0000259" key="5">
    <source>
        <dbReference type="SMART" id="SM00849"/>
    </source>
</evidence>
<evidence type="ECO:0000313" key="6">
    <source>
        <dbReference type="EMBL" id="SMA50386.1"/>
    </source>
</evidence>
<reference evidence="6 7" key="1">
    <citation type="submission" date="2017-03" db="EMBL/GenBank/DDBJ databases">
        <authorList>
            <person name="Afonso C.L."/>
            <person name="Miller P.J."/>
            <person name="Scott M.A."/>
            <person name="Spackman E."/>
            <person name="Goraichik I."/>
            <person name="Dimitrov K.M."/>
            <person name="Suarez D.L."/>
            <person name="Swayne D.E."/>
        </authorList>
    </citation>
    <scope>NUCLEOTIDE SEQUENCE [LARGE SCALE GENOMIC DNA]</scope>
    <source>
        <strain evidence="6">SB41UT1</strain>
    </source>
</reference>
<dbReference type="GO" id="GO:0016787">
    <property type="term" value="F:hydrolase activity"/>
    <property type="evidence" value="ECO:0007669"/>
    <property type="project" value="UniProtKB-KW"/>
</dbReference>
<dbReference type="InterPro" id="IPR001279">
    <property type="entry name" value="Metallo-B-lactamas"/>
</dbReference>
<evidence type="ECO:0000313" key="7">
    <source>
        <dbReference type="Proteomes" id="UP000196573"/>
    </source>
</evidence>
<comment type="cofactor">
    <cofactor evidence="1">
        <name>Zn(2+)</name>
        <dbReference type="ChEBI" id="CHEBI:29105"/>
    </cofactor>
</comment>
<dbReference type="Gene3D" id="3.60.15.10">
    <property type="entry name" value="Ribonuclease Z/Hydroxyacylglutathione hydrolase-like"/>
    <property type="match status" value="1"/>
</dbReference>
<dbReference type="InterPro" id="IPR036866">
    <property type="entry name" value="RibonucZ/Hydroxyglut_hydro"/>
</dbReference>
<dbReference type="EMBL" id="FWPT01000012">
    <property type="protein sequence ID" value="SMA50386.1"/>
    <property type="molecule type" value="Genomic_DNA"/>
</dbReference>
<dbReference type="Proteomes" id="UP000196573">
    <property type="component" value="Unassembled WGS sequence"/>
</dbReference>
<evidence type="ECO:0000256" key="3">
    <source>
        <dbReference type="ARBA" id="ARBA00022801"/>
    </source>
</evidence>
<protein>
    <submittedName>
        <fullName evidence="6">Putative metallo-hydrolase</fullName>
        <ecNumber evidence="6">3.-.-.-</ecNumber>
    </submittedName>
</protein>
<dbReference type="PANTHER" id="PTHR46233:SF3">
    <property type="entry name" value="HYDROXYACYLGLUTATHIONE HYDROLASE GLOC"/>
    <property type="match status" value="1"/>
</dbReference>
<keyword evidence="7" id="KW-1185">Reference proteome</keyword>
<keyword evidence="4" id="KW-0862">Zinc</keyword>
<dbReference type="EC" id="3.-.-.-" evidence="6"/>